<sequence length="29" mass="3207">MGIGRLQVACATFNSPTPMTPLFHPRLHL</sequence>
<protein>
    <submittedName>
        <fullName evidence="1">Uncharacterized protein</fullName>
    </submittedName>
</protein>
<proteinExistence type="predicted"/>
<gene>
    <name evidence="1" type="ORF">G2W53_039610</name>
</gene>
<dbReference type="AlphaFoldDB" id="A0A834T1J3"/>
<evidence type="ECO:0000313" key="2">
    <source>
        <dbReference type="Proteomes" id="UP000634136"/>
    </source>
</evidence>
<dbReference type="Proteomes" id="UP000634136">
    <property type="component" value="Unassembled WGS sequence"/>
</dbReference>
<reference evidence="1" key="1">
    <citation type="submission" date="2020-09" db="EMBL/GenBank/DDBJ databases">
        <title>Genome-Enabled Discovery of Anthraquinone Biosynthesis in Senna tora.</title>
        <authorList>
            <person name="Kang S.-H."/>
            <person name="Pandey R.P."/>
            <person name="Lee C.-M."/>
            <person name="Sim J.-S."/>
            <person name="Jeong J.-T."/>
            <person name="Choi B.-S."/>
            <person name="Jung M."/>
            <person name="Ginzburg D."/>
            <person name="Zhao K."/>
            <person name="Won S.Y."/>
            <person name="Oh T.-J."/>
            <person name="Yu Y."/>
            <person name="Kim N.-H."/>
            <person name="Lee O.R."/>
            <person name="Lee T.-H."/>
            <person name="Bashyal P."/>
            <person name="Kim T.-S."/>
            <person name="Lee W.-H."/>
            <person name="Kawkins C."/>
            <person name="Kim C.-K."/>
            <person name="Kim J.S."/>
            <person name="Ahn B.O."/>
            <person name="Rhee S.Y."/>
            <person name="Sohng J.K."/>
        </authorList>
    </citation>
    <scope>NUCLEOTIDE SEQUENCE</scope>
    <source>
        <tissue evidence="1">Leaf</tissue>
    </source>
</reference>
<organism evidence="1 2">
    <name type="scientific">Senna tora</name>
    <dbReference type="NCBI Taxonomy" id="362788"/>
    <lineage>
        <taxon>Eukaryota</taxon>
        <taxon>Viridiplantae</taxon>
        <taxon>Streptophyta</taxon>
        <taxon>Embryophyta</taxon>
        <taxon>Tracheophyta</taxon>
        <taxon>Spermatophyta</taxon>
        <taxon>Magnoliopsida</taxon>
        <taxon>eudicotyledons</taxon>
        <taxon>Gunneridae</taxon>
        <taxon>Pentapetalae</taxon>
        <taxon>rosids</taxon>
        <taxon>fabids</taxon>
        <taxon>Fabales</taxon>
        <taxon>Fabaceae</taxon>
        <taxon>Caesalpinioideae</taxon>
        <taxon>Cassia clade</taxon>
        <taxon>Senna</taxon>
    </lineage>
</organism>
<keyword evidence="2" id="KW-1185">Reference proteome</keyword>
<evidence type="ECO:0000313" key="1">
    <source>
        <dbReference type="EMBL" id="KAF7807449.1"/>
    </source>
</evidence>
<comment type="caution">
    <text evidence="1">The sequence shown here is derived from an EMBL/GenBank/DDBJ whole genome shotgun (WGS) entry which is preliminary data.</text>
</comment>
<dbReference type="EMBL" id="JAAIUW010000012">
    <property type="protein sequence ID" value="KAF7807449.1"/>
    <property type="molecule type" value="Genomic_DNA"/>
</dbReference>
<name>A0A834T1J3_9FABA</name>
<accession>A0A834T1J3</accession>